<dbReference type="PROSITE" id="PS50240">
    <property type="entry name" value="TRYPSIN_DOM"/>
    <property type="match status" value="1"/>
</dbReference>
<dbReference type="GO" id="GO:0006508">
    <property type="term" value="P:proteolysis"/>
    <property type="evidence" value="ECO:0007669"/>
    <property type="project" value="InterPro"/>
</dbReference>
<dbReference type="Pfam" id="PF00089">
    <property type="entry name" value="Trypsin"/>
    <property type="match status" value="1"/>
</dbReference>
<dbReference type="PANTHER" id="PTHR24257:SF17">
    <property type="match status" value="1"/>
</dbReference>
<organism evidence="3 4">
    <name type="scientific">Allacma fusca</name>
    <dbReference type="NCBI Taxonomy" id="39272"/>
    <lineage>
        <taxon>Eukaryota</taxon>
        <taxon>Metazoa</taxon>
        <taxon>Ecdysozoa</taxon>
        <taxon>Arthropoda</taxon>
        <taxon>Hexapoda</taxon>
        <taxon>Collembola</taxon>
        <taxon>Symphypleona</taxon>
        <taxon>Sminthuridae</taxon>
        <taxon>Allacma</taxon>
    </lineage>
</organism>
<dbReference type="GO" id="GO:0005615">
    <property type="term" value="C:extracellular space"/>
    <property type="evidence" value="ECO:0007669"/>
    <property type="project" value="TreeGrafter"/>
</dbReference>
<dbReference type="PROSITE" id="PS00134">
    <property type="entry name" value="TRYPSIN_HIS"/>
    <property type="match status" value="1"/>
</dbReference>
<evidence type="ECO:0000313" key="4">
    <source>
        <dbReference type="Proteomes" id="UP000708208"/>
    </source>
</evidence>
<evidence type="ECO:0000259" key="2">
    <source>
        <dbReference type="PROSITE" id="PS50240"/>
    </source>
</evidence>
<keyword evidence="1" id="KW-1015">Disulfide bond</keyword>
<dbReference type="OrthoDB" id="10061449at2759"/>
<dbReference type="InterPro" id="IPR018114">
    <property type="entry name" value="TRYPSIN_HIS"/>
</dbReference>
<feature type="domain" description="Peptidase S1" evidence="2">
    <location>
        <begin position="32"/>
        <end position="119"/>
    </location>
</feature>
<proteinExistence type="predicted"/>
<protein>
    <recommendedName>
        <fullName evidence="2">Peptidase S1 domain-containing protein</fullName>
    </recommendedName>
</protein>
<dbReference type="PANTHER" id="PTHR24257">
    <property type="entry name" value="CHYMOTRYPSIN-LIKE ELASTASE FAMILY MEMBER"/>
    <property type="match status" value="1"/>
</dbReference>
<gene>
    <name evidence="3" type="ORF">AFUS01_LOCUS29488</name>
</gene>
<dbReference type="InterPro" id="IPR001254">
    <property type="entry name" value="Trypsin_dom"/>
</dbReference>
<keyword evidence="4" id="KW-1185">Reference proteome</keyword>
<comment type="caution">
    <text evidence="3">The sequence shown here is derived from an EMBL/GenBank/DDBJ whole genome shotgun (WGS) entry which is preliminary data.</text>
</comment>
<evidence type="ECO:0000313" key="3">
    <source>
        <dbReference type="EMBL" id="CAG7819016.1"/>
    </source>
</evidence>
<dbReference type="InterPro" id="IPR050850">
    <property type="entry name" value="Peptidase_S1_Elastase_sf"/>
</dbReference>
<dbReference type="GO" id="GO:0004252">
    <property type="term" value="F:serine-type endopeptidase activity"/>
    <property type="evidence" value="ECO:0007669"/>
    <property type="project" value="InterPro"/>
</dbReference>
<dbReference type="EMBL" id="CAJVCH010436726">
    <property type="protein sequence ID" value="CAG7819016.1"/>
    <property type="molecule type" value="Genomic_DNA"/>
</dbReference>
<dbReference type="AlphaFoldDB" id="A0A8J2KJ60"/>
<dbReference type="Proteomes" id="UP000708208">
    <property type="component" value="Unassembled WGS sequence"/>
</dbReference>
<reference evidence="3" key="1">
    <citation type="submission" date="2021-06" db="EMBL/GenBank/DDBJ databases">
        <authorList>
            <person name="Hodson N. C."/>
            <person name="Mongue J. A."/>
            <person name="Jaron S. K."/>
        </authorList>
    </citation>
    <scope>NUCLEOTIDE SEQUENCE</scope>
</reference>
<name>A0A8J2KJ60_9HEXA</name>
<evidence type="ECO:0000256" key="1">
    <source>
        <dbReference type="ARBA" id="ARBA00023157"/>
    </source>
</evidence>
<sequence>MYYAFIGRTFWRVEKGQYSNITESHDQVDLAGIGGIPADPHEFLFHVSLQTYKNGQWTHRCGGSIISVDKVLTAAHCVYASKAKDFLVIAGEHNLQEEDKTEQVVAIKYVTIHPQFSLL</sequence>
<accession>A0A8J2KJ60</accession>
<dbReference type="FunFam" id="2.40.10.10:FF:000068">
    <property type="entry name" value="transmembrane protease serine 2"/>
    <property type="match status" value="1"/>
</dbReference>